<dbReference type="InterPro" id="IPR003658">
    <property type="entry name" value="Anti-sigma_ant"/>
</dbReference>
<dbReference type="Proteomes" id="UP001256827">
    <property type="component" value="Chromosome"/>
</dbReference>
<dbReference type="PANTHER" id="PTHR33495:SF9">
    <property type="entry name" value="ANTI-SIGMA-B FACTOR ANTAGONIST"/>
    <property type="match status" value="1"/>
</dbReference>
<dbReference type="Pfam" id="PF01740">
    <property type="entry name" value="STAS"/>
    <property type="match status" value="1"/>
</dbReference>
<dbReference type="RefSeq" id="WP_310769056.1">
    <property type="nucleotide sequence ID" value="NZ_CP134050.1"/>
</dbReference>
<evidence type="ECO:0000256" key="1">
    <source>
        <dbReference type="ARBA" id="ARBA00009013"/>
    </source>
</evidence>
<feature type="domain" description="STAS" evidence="5">
    <location>
        <begin position="16"/>
        <end position="108"/>
    </location>
</feature>
<sequence length="108" mass="11768">MDLTIKTTSTETEHQVNLSGDVDAFTGPKVKEALMTLVQSPNASVVAVDLKEVEYMDSTGIGIFIAVMKACKQSGCEFVVQNLSPRVERLFQITGLYELVVIRKGESA</sequence>
<gene>
    <name evidence="6" type="ORF">RGB73_02970</name>
</gene>
<evidence type="ECO:0000256" key="3">
    <source>
        <dbReference type="ARBA" id="ARBA00024670"/>
    </source>
</evidence>
<evidence type="ECO:0000313" key="7">
    <source>
        <dbReference type="Proteomes" id="UP001256827"/>
    </source>
</evidence>
<comment type="function">
    <text evidence="3">Positive regulator of sigma-B activity. Non-phosphorylated RsbV binds to RsbW, preventing its association with sigma-B. When phosphorylated, releases RsbW, which is then free to complex with and inactivate sigma-B.</text>
</comment>
<keyword evidence="2" id="KW-0597">Phosphoprotein</keyword>
<evidence type="ECO:0000259" key="5">
    <source>
        <dbReference type="PROSITE" id="PS50801"/>
    </source>
</evidence>
<dbReference type="SUPFAM" id="SSF52091">
    <property type="entry name" value="SpoIIaa-like"/>
    <property type="match status" value="1"/>
</dbReference>
<dbReference type="InterPro" id="IPR036513">
    <property type="entry name" value="STAS_dom_sf"/>
</dbReference>
<organism evidence="6 7">
    <name type="scientific">Brevibacillus brevis</name>
    <name type="common">Bacillus brevis</name>
    <dbReference type="NCBI Taxonomy" id="1393"/>
    <lineage>
        <taxon>Bacteria</taxon>
        <taxon>Bacillati</taxon>
        <taxon>Bacillota</taxon>
        <taxon>Bacilli</taxon>
        <taxon>Bacillales</taxon>
        <taxon>Paenibacillaceae</taxon>
        <taxon>Brevibacillus</taxon>
    </lineage>
</organism>
<proteinExistence type="inferred from homology"/>
<accession>A0ABY9T5H8</accession>
<protein>
    <recommendedName>
        <fullName evidence="4">Anti-sigma factor antagonist</fullName>
    </recommendedName>
</protein>
<comment type="similarity">
    <text evidence="1 4">Belongs to the anti-sigma-factor antagonist family.</text>
</comment>
<dbReference type="Gene3D" id="3.30.750.24">
    <property type="entry name" value="STAS domain"/>
    <property type="match status" value="1"/>
</dbReference>
<dbReference type="PROSITE" id="PS50801">
    <property type="entry name" value="STAS"/>
    <property type="match status" value="1"/>
</dbReference>
<dbReference type="NCBIfam" id="TIGR00377">
    <property type="entry name" value="ant_ant_sig"/>
    <property type="match status" value="1"/>
</dbReference>
<keyword evidence="7" id="KW-1185">Reference proteome</keyword>
<evidence type="ECO:0000256" key="4">
    <source>
        <dbReference type="RuleBase" id="RU003749"/>
    </source>
</evidence>
<dbReference type="PANTHER" id="PTHR33495">
    <property type="entry name" value="ANTI-SIGMA FACTOR ANTAGONIST TM_1081-RELATED-RELATED"/>
    <property type="match status" value="1"/>
</dbReference>
<reference evidence="6 7" key="1">
    <citation type="submission" date="2023-09" db="EMBL/GenBank/DDBJ databases">
        <title>Complete Genome and Methylome dissection of Bacillus brevis NEB573 original source of BbsI restriction endonuclease.</title>
        <authorList>
            <person name="Fomenkov A."/>
            <person name="Roberts R.D."/>
        </authorList>
    </citation>
    <scope>NUCLEOTIDE SEQUENCE [LARGE SCALE GENOMIC DNA]</scope>
    <source>
        <strain evidence="6 7">NEB573</strain>
    </source>
</reference>
<dbReference type="CDD" id="cd07043">
    <property type="entry name" value="STAS_anti-anti-sigma_factors"/>
    <property type="match status" value="1"/>
</dbReference>
<dbReference type="EMBL" id="CP134050">
    <property type="protein sequence ID" value="WNC15353.1"/>
    <property type="molecule type" value="Genomic_DNA"/>
</dbReference>
<dbReference type="InterPro" id="IPR002645">
    <property type="entry name" value="STAS_dom"/>
</dbReference>
<evidence type="ECO:0000256" key="2">
    <source>
        <dbReference type="ARBA" id="ARBA00022553"/>
    </source>
</evidence>
<evidence type="ECO:0000313" key="6">
    <source>
        <dbReference type="EMBL" id="WNC15353.1"/>
    </source>
</evidence>
<name>A0ABY9T5H8_BREBE</name>